<organism evidence="2">
    <name type="scientific">candidate division WOR-3 bacterium</name>
    <dbReference type="NCBI Taxonomy" id="2052148"/>
    <lineage>
        <taxon>Bacteria</taxon>
        <taxon>Bacteria division WOR-3</taxon>
    </lineage>
</organism>
<comment type="similarity">
    <text evidence="1">Belongs to the UPF0164 family.</text>
</comment>
<dbReference type="InterPro" id="IPR005362">
    <property type="entry name" value="UPF0164"/>
</dbReference>
<dbReference type="Gene3D" id="2.40.160.60">
    <property type="entry name" value="Outer membrane protein transport protein (OMPP1/FadL/TodX)"/>
    <property type="match status" value="1"/>
</dbReference>
<evidence type="ECO:0000256" key="1">
    <source>
        <dbReference type="ARBA" id="ARBA00005846"/>
    </source>
</evidence>
<protein>
    <submittedName>
        <fullName evidence="2">PorV/PorQ family protein</fullName>
    </submittedName>
</protein>
<comment type="caution">
    <text evidence="2">The sequence shown here is derived from an EMBL/GenBank/DDBJ whole genome shotgun (WGS) entry which is preliminary data.</text>
</comment>
<name>A0A7V0Z470_UNCW3</name>
<reference evidence="2" key="1">
    <citation type="journal article" date="2020" name="mSystems">
        <title>Genome- and Community-Level Interaction Insights into Carbon Utilization and Element Cycling Functions of Hydrothermarchaeota in Hydrothermal Sediment.</title>
        <authorList>
            <person name="Zhou Z."/>
            <person name="Liu Y."/>
            <person name="Xu W."/>
            <person name="Pan J."/>
            <person name="Luo Z.H."/>
            <person name="Li M."/>
        </authorList>
    </citation>
    <scope>NUCLEOTIDE SEQUENCE [LARGE SCALE GENOMIC DNA]</scope>
    <source>
        <strain evidence="2">SpSt-258</strain>
    </source>
</reference>
<evidence type="ECO:0000313" key="2">
    <source>
        <dbReference type="EMBL" id="HDY58249.1"/>
    </source>
</evidence>
<dbReference type="AlphaFoldDB" id="A0A7V0Z470"/>
<proteinExistence type="inferred from homology"/>
<sequence>MKRYLAIILILSIPLFADFAKLGTSGAQFLKISVGRGSAMGEAFVAISDDASATYWNPAGLGILGGRQFALQHNEWIADIKHDYLAVALPLSNMGTLGFSLTALTMGKMEYTTVDDPNSKTVREDTGTGTYFNASDFALGISFGRMFTDRLAAGATIKAVQEMIWDMSATGIATDFGIHYNTGFKGLKIAASMANFGADISFGGRNLDRSTSPFPDSPIDYQEIPVTIKTTPFPLPLIFRFGLAMNPVETEAQRFTVALDLNHPNDNYETINLGLEYGYLNTIFLRTGYKMYLNFDYMKAMTGAEPVYDSTAEKYTYPNWGDNTEWLLNNLTAGVGFNLKMGAREMRIDYTYMNKGVLSHTHRIGLIFGF</sequence>
<dbReference type="Pfam" id="PF03687">
    <property type="entry name" value="UPF0164"/>
    <property type="match status" value="1"/>
</dbReference>
<accession>A0A7V0Z470</accession>
<gene>
    <name evidence="2" type="ORF">ENP86_01650</name>
</gene>
<dbReference type="EMBL" id="DSKY01000003">
    <property type="protein sequence ID" value="HDY58249.1"/>
    <property type="molecule type" value="Genomic_DNA"/>
</dbReference>
<dbReference type="NCBIfam" id="NF033709">
    <property type="entry name" value="PorV_fam"/>
    <property type="match status" value="1"/>
</dbReference>